<dbReference type="GO" id="GO:0031969">
    <property type="term" value="C:chloroplast membrane"/>
    <property type="evidence" value="ECO:0007669"/>
    <property type="project" value="UniProtKB-SubCell"/>
</dbReference>
<evidence type="ECO:0000256" key="3">
    <source>
        <dbReference type="ARBA" id="ARBA00022448"/>
    </source>
</evidence>
<keyword evidence="3 9" id="KW-0813">Transport</keyword>
<dbReference type="InterPro" id="IPR004667">
    <property type="entry name" value="ADP_ATP_car_bac_type"/>
</dbReference>
<evidence type="ECO:0000256" key="2">
    <source>
        <dbReference type="ARBA" id="ARBA00007127"/>
    </source>
</evidence>
<keyword evidence="4 9" id="KW-0812">Transmembrane</keyword>
<feature type="transmembrane region" description="Helical" evidence="9">
    <location>
        <begin position="181"/>
        <end position="200"/>
    </location>
</feature>
<feature type="compositionally biased region" description="Low complexity" evidence="10">
    <location>
        <begin position="460"/>
        <end position="469"/>
    </location>
</feature>
<dbReference type="SUPFAM" id="SSF47616">
    <property type="entry name" value="GST C-terminal domain-like"/>
    <property type="match status" value="1"/>
</dbReference>
<organism evidence="13">
    <name type="scientific">Chlorella variabilis</name>
    <name type="common">Green alga</name>
    <dbReference type="NCBI Taxonomy" id="554065"/>
    <lineage>
        <taxon>Eukaryota</taxon>
        <taxon>Viridiplantae</taxon>
        <taxon>Chlorophyta</taxon>
        <taxon>core chlorophytes</taxon>
        <taxon>Trebouxiophyceae</taxon>
        <taxon>Chlorellales</taxon>
        <taxon>Chlorellaceae</taxon>
        <taxon>Chlorella clade</taxon>
        <taxon>Chlorella</taxon>
    </lineage>
</organism>
<dbReference type="PANTHER" id="PTHR31187">
    <property type="match status" value="1"/>
</dbReference>
<dbReference type="InParanoid" id="E1Z4I7"/>
<evidence type="ECO:0000256" key="5">
    <source>
        <dbReference type="ARBA" id="ARBA00022741"/>
    </source>
</evidence>
<dbReference type="AlphaFoldDB" id="E1Z4I7"/>
<dbReference type="GO" id="GO:0005471">
    <property type="term" value="F:ATP:ADP antiporter activity"/>
    <property type="evidence" value="ECO:0007669"/>
    <property type="project" value="InterPro"/>
</dbReference>
<dbReference type="CDD" id="cd00299">
    <property type="entry name" value="GST_C_family"/>
    <property type="match status" value="1"/>
</dbReference>
<dbReference type="PROSITE" id="PS50404">
    <property type="entry name" value="GST_NTER"/>
    <property type="match status" value="1"/>
</dbReference>
<dbReference type="InterPro" id="IPR040079">
    <property type="entry name" value="Glutathione_S-Trfase"/>
</dbReference>
<keyword evidence="13" id="KW-1185">Reference proteome</keyword>
<dbReference type="Pfam" id="PF03219">
    <property type="entry name" value="TLC"/>
    <property type="match status" value="2"/>
</dbReference>
<dbReference type="GeneID" id="17358525"/>
<evidence type="ECO:0000256" key="1">
    <source>
        <dbReference type="ARBA" id="ARBA00004141"/>
    </source>
</evidence>
<evidence type="ECO:0000313" key="12">
    <source>
        <dbReference type="EMBL" id="EFN59352.1"/>
    </source>
</evidence>
<feature type="transmembrane region" description="Helical" evidence="9">
    <location>
        <begin position="225"/>
        <end position="243"/>
    </location>
</feature>
<sequence length="804" mass="84573">MASSGSEAEAEPGTSGSGTRRRLGAAGEDLGPAGPLQRVLQLPLEAAASLSKEDAHYLEKRGRRRWWRSAQFPRVPAESEEDGRPELQRSVFYAALSPLLAFYVLFTALLYPMHASLHLNGFYAATAAVVPAGLHGLLKVIEYWTFSLFYCASELWGSVVISVLFWSLANEVCTIAEAKTVYPLMGIAANVALVLAGSWVKWVNANLVPLAGGSTQASHQLPGAMLNYLVGGIVCLTGVMMAAKFALDNWCVGDYCAIDADGTKPTAKKKKKKGSLGESFAVIRSSPKILNLALLVVSYGVSHRLFEFAWKGQLRALYPTPAAYQARAAAARRHLPRAASCRVAAARDASVLADVSIATGYCTIALMLMGKFVFQYLGWIAAASATPSIMLLAGAGFFGLSLAANQGVSVMGMDPTAMAVAGVAAGAITQVRLLAGDSHACGVLGTQLKEYEQEKASKEAAAAAAAPAPEGQRAPSTAPEGGLNGSAAGSEADASPAITPQAAAFPSARRLAEPRGSLPGGRKPAAQANTAAAAATPGGQAVALFTAEEGWQLAAPPREGTVFYTHCLCPYAERVWIALLEKGLPHRLVHIDLSRKPAWYRSVNPRGLVPALQLDGSVVVESADICRHVDAQAAGPSLTPQDPPLQRQMEALLRGPCSGAVSVGLDLMAGATARHWGIGSGQTAAQRAAFEVQLAGLDAALRQHGGPFLLGPQPSLADIMVYPFLKRYAVAQPLTGYDVGAALGGSVGRWLAAMGARPSCRTTSADDALLLQAYQQHRSLDFFDLETYSCCQLHPHNATHLLHH</sequence>
<dbReference type="KEGG" id="cvr:CHLNCDRAFT_137800"/>
<evidence type="ECO:0000256" key="8">
    <source>
        <dbReference type="ARBA" id="ARBA00023136"/>
    </source>
</evidence>
<keyword evidence="9" id="KW-0150">Chloroplast</keyword>
<keyword evidence="5 9" id="KW-0547">Nucleotide-binding</keyword>
<dbReference type="InterPro" id="IPR004045">
    <property type="entry name" value="Glutathione_S-Trfase_N"/>
</dbReference>
<feature type="transmembrane region" description="Helical" evidence="9">
    <location>
        <begin position="351"/>
        <end position="370"/>
    </location>
</feature>
<name>E1Z4I7_CHLVA</name>
<evidence type="ECO:0000256" key="4">
    <source>
        <dbReference type="ARBA" id="ARBA00022692"/>
    </source>
</evidence>
<dbReference type="SUPFAM" id="SSF52833">
    <property type="entry name" value="Thioredoxin-like"/>
    <property type="match status" value="1"/>
</dbReference>
<protein>
    <recommendedName>
        <fullName evidence="9">ADP,ATP carrier protein</fullName>
    </recommendedName>
</protein>
<dbReference type="eggNOG" id="KOG0406">
    <property type="taxonomic scope" value="Eukaryota"/>
</dbReference>
<evidence type="ECO:0000256" key="9">
    <source>
        <dbReference type="RuleBase" id="RU363121"/>
    </source>
</evidence>
<feature type="transmembrane region" description="Helical" evidence="9">
    <location>
        <begin position="147"/>
        <end position="169"/>
    </location>
</feature>
<evidence type="ECO:0000256" key="6">
    <source>
        <dbReference type="ARBA" id="ARBA00022840"/>
    </source>
</evidence>
<dbReference type="Gene3D" id="1.20.1050.10">
    <property type="match status" value="1"/>
</dbReference>
<keyword evidence="6 9" id="KW-0067">ATP-binding</keyword>
<keyword evidence="9" id="KW-0934">Plastid</keyword>
<dbReference type="Gene3D" id="3.40.30.10">
    <property type="entry name" value="Glutaredoxin"/>
    <property type="match status" value="1"/>
</dbReference>
<dbReference type="Proteomes" id="UP000008141">
    <property type="component" value="Unassembled WGS sequence"/>
</dbReference>
<dbReference type="OrthoDB" id="4951845at2759"/>
<feature type="transmembrane region" description="Helical" evidence="9">
    <location>
        <begin position="91"/>
        <end position="110"/>
    </location>
</feature>
<feature type="region of interest" description="Disordered" evidence="10">
    <location>
        <begin position="459"/>
        <end position="533"/>
    </location>
</feature>
<comment type="similarity">
    <text evidence="2 9">Belongs to the ADP/ATP translocase tlc family.</text>
</comment>
<proteinExistence type="inferred from homology"/>
<comment type="subcellular location">
    <subcellularLocation>
        <location evidence="1">Membrane</location>
        <topology evidence="1">Multi-pass membrane protein</topology>
    </subcellularLocation>
    <subcellularLocation>
        <location evidence="9">Plastid</location>
        <location evidence="9">Chloroplast membrane</location>
        <topology evidence="9">Multi-pass membrane protein</topology>
    </subcellularLocation>
</comment>
<keyword evidence="8 9" id="KW-0472">Membrane</keyword>
<evidence type="ECO:0000256" key="7">
    <source>
        <dbReference type="ARBA" id="ARBA00022989"/>
    </source>
</evidence>
<evidence type="ECO:0000313" key="13">
    <source>
        <dbReference type="Proteomes" id="UP000008141"/>
    </source>
</evidence>
<dbReference type="InterPro" id="IPR036249">
    <property type="entry name" value="Thioredoxin-like_sf"/>
</dbReference>
<feature type="transmembrane region" description="Helical" evidence="9">
    <location>
        <begin position="376"/>
        <end position="403"/>
    </location>
</feature>
<dbReference type="Pfam" id="PF13410">
    <property type="entry name" value="GST_C_2"/>
    <property type="match status" value="1"/>
</dbReference>
<dbReference type="Pfam" id="PF13417">
    <property type="entry name" value="GST_N_3"/>
    <property type="match status" value="1"/>
</dbReference>
<dbReference type="InterPro" id="IPR036282">
    <property type="entry name" value="Glutathione-S-Trfase_C_sf"/>
</dbReference>
<dbReference type="GO" id="GO:0005524">
    <property type="term" value="F:ATP binding"/>
    <property type="evidence" value="ECO:0007669"/>
    <property type="project" value="UniProtKB-KW"/>
</dbReference>
<keyword evidence="7 9" id="KW-1133">Transmembrane helix</keyword>
<dbReference type="SFLD" id="SFLDS00019">
    <property type="entry name" value="Glutathione_Transferase_(cytos"/>
    <property type="match status" value="1"/>
</dbReference>
<feature type="region of interest" description="Disordered" evidence="10">
    <location>
        <begin position="1"/>
        <end position="34"/>
    </location>
</feature>
<accession>E1Z4I7</accession>
<dbReference type="PANTHER" id="PTHR31187:SF1">
    <property type="entry name" value="ADP,ATP CARRIER PROTEIN 1"/>
    <property type="match status" value="1"/>
</dbReference>
<reference evidence="12 13" key="1">
    <citation type="journal article" date="2010" name="Plant Cell">
        <title>The Chlorella variabilis NC64A genome reveals adaptation to photosymbiosis, coevolution with viruses, and cryptic sex.</title>
        <authorList>
            <person name="Blanc G."/>
            <person name="Duncan G."/>
            <person name="Agarkova I."/>
            <person name="Borodovsky M."/>
            <person name="Gurnon J."/>
            <person name="Kuo A."/>
            <person name="Lindquist E."/>
            <person name="Lucas S."/>
            <person name="Pangilinan J."/>
            <person name="Polle J."/>
            <person name="Salamov A."/>
            <person name="Terry A."/>
            <person name="Yamada T."/>
            <person name="Dunigan D.D."/>
            <person name="Grigoriev I.V."/>
            <person name="Claverie J.M."/>
            <person name="Van Etten J.L."/>
        </authorList>
    </citation>
    <scope>NUCLEOTIDE SEQUENCE [LARGE SCALE GENOMIC DNA]</scope>
    <source>
        <strain evidence="12 13">NC64A</strain>
    </source>
</reference>
<dbReference type="CDD" id="cd00570">
    <property type="entry name" value="GST_N_family"/>
    <property type="match status" value="1"/>
</dbReference>
<dbReference type="EMBL" id="GL433836">
    <property type="protein sequence ID" value="EFN59352.1"/>
    <property type="molecule type" value="Genomic_DNA"/>
</dbReference>
<gene>
    <name evidence="12" type="ORF">CHLNCDRAFT_137800</name>
</gene>
<feature type="domain" description="GST N-terminal" evidence="11">
    <location>
        <begin position="559"/>
        <end position="637"/>
    </location>
</feature>
<feature type="compositionally biased region" description="Low complexity" evidence="10">
    <location>
        <begin position="524"/>
        <end position="533"/>
    </location>
</feature>
<dbReference type="SFLD" id="SFLDG00358">
    <property type="entry name" value="Main_(cytGST)"/>
    <property type="match status" value="1"/>
</dbReference>
<evidence type="ECO:0000256" key="10">
    <source>
        <dbReference type="SAM" id="MobiDB-lite"/>
    </source>
</evidence>
<evidence type="ECO:0000259" key="11">
    <source>
        <dbReference type="PROSITE" id="PS50404"/>
    </source>
</evidence>
<dbReference type="RefSeq" id="XP_005851454.1">
    <property type="nucleotide sequence ID" value="XM_005851392.1"/>
</dbReference>